<name>A0ABP4PX80_9ACTN</name>
<reference evidence="2" key="1">
    <citation type="journal article" date="2019" name="Int. J. Syst. Evol. Microbiol.">
        <title>The Global Catalogue of Microorganisms (GCM) 10K type strain sequencing project: providing services to taxonomists for standard genome sequencing and annotation.</title>
        <authorList>
            <consortium name="The Broad Institute Genomics Platform"/>
            <consortium name="The Broad Institute Genome Sequencing Center for Infectious Disease"/>
            <person name="Wu L."/>
            <person name="Ma J."/>
        </authorList>
    </citation>
    <scope>NUCLEOTIDE SEQUENCE [LARGE SCALE GENOMIC DNA]</scope>
    <source>
        <strain evidence="2">JCM 14969</strain>
    </source>
</reference>
<keyword evidence="2" id="KW-1185">Reference proteome</keyword>
<comment type="caution">
    <text evidence="1">The sequence shown here is derived from an EMBL/GenBank/DDBJ whole genome shotgun (WGS) entry which is preliminary data.</text>
</comment>
<proteinExistence type="predicted"/>
<sequence length="164" mass="17614">MLRQFDVPTDMVVARDVSVLVRLLGGEQLSGPQARQLQGSIFLAFPGLERDDAHLLADDRIVAYLASAHDAVPHLFYFLAPLPAAGALLGFLAGASGTPGVTADGSAVVDEQALEKLAWHLTKAAEYAESVGDDWHRMADSFISQLPDEHASLLNETLTQHLVD</sequence>
<dbReference type="EMBL" id="BAAAOS010000033">
    <property type="protein sequence ID" value="GAA1589179.1"/>
    <property type="molecule type" value="Genomic_DNA"/>
</dbReference>
<dbReference type="RefSeq" id="WP_344217638.1">
    <property type="nucleotide sequence ID" value="NZ_BAAAOS010000033.1"/>
</dbReference>
<dbReference type="Proteomes" id="UP001500393">
    <property type="component" value="Unassembled WGS sequence"/>
</dbReference>
<accession>A0ABP4PX80</accession>
<evidence type="ECO:0000313" key="1">
    <source>
        <dbReference type="EMBL" id="GAA1589179.1"/>
    </source>
</evidence>
<gene>
    <name evidence="1" type="ORF">GCM10009789_48540</name>
</gene>
<protein>
    <submittedName>
        <fullName evidence="1">Uncharacterized protein</fullName>
    </submittedName>
</protein>
<evidence type="ECO:0000313" key="2">
    <source>
        <dbReference type="Proteomes" id="UP001500393"/>
    </source>
</evidence>
<organism evidence="1 2">
    <name type="scientific">Kribbella sancticallisti</name>
    <dbReference type="NCBI Taxonomy" id="460087"/>
    <lineage>
        <taxon>Bacteria</taxon>
        <taxon>Bacillati</taxon>
        <taxon>Actinomycetota</taxon>
        <taxon>Actinomycetes</taxon>
        <taxon>Propionibacteriales</taxon>
        <taxon>Kribbellaceae</taxon>
        <taxon>Kribbella</taxon>
    </lineage>
</organism>